<evidence type="ECO:0000313" key="2">
    <source>
        <dbReference type="EMBL" id="MBL1080256.1"/>
    </source>
</evidence>
<gene>
    <name evidence="2" type="ORF">JK358_38260</name>
</gene>
<dbReference type="Gene3D" id="3.40.1620.10">
    <property type="entry name" value="YefM-like domain"/>
    <property type="match status" value="1"/>
</dbReference>
<comment type="similarity">
    <text evidence="1">Belongs to the phD/YefM antitoxin family.</text>
</comment>
<evidence type="ECO:0000256" key="1">
    <source>
        <dbReference type="ARBA" id="ARBA00009981"/>
    </source>
</evidence>
<name>A0ABS1MJ05_9NOCA</name>
<organism evidence="2 3">
    <name type="scientific">Nocardia acididurans</name>
    <dbReference type="NCBI Taxonomy" id="2802282"/>
    <lineage>
        <taxon>Bacteria</taxon>
        <taxon>Bacillati</taxon>
        <taxon>Actinomycetota</taxon>
        <taxon>Actinomycetes</taxon>
        <taxon>Mycobacteriales</taxon>
        <taxon>Nocardiaceae</taxon>
        <taxon>Nocardia</taxon>
    </lineage>
</organism>
<evidence type="ECO:0000313" key="3">
    <source>
        <dbReference type="Proteomes" id="UP000602198"/>
    </source>
</evidence>
<dbReference type="RefSeq" id="WP_201958647.1">
    <property type="nucleotide sequence ID" value="NZ_JAERRJ010000028.1"/>
</dbReference>
<reference evidence="2 3" key="1">
    <citation type="submission" date="2021-01" db="EMBL/GenBank/DDBJ databases">
        <title>WGS of actinomycetes isolated from Thailand.</title>
        <authorList>
            <person name="Thawai C."/>
        </authorList>
    </citation>
    <scope>NUCLEOTIDE SEQUENCE [LARGE SCALE GENOMIC DNA]</scope>
    <source>
        <strain evidence="2 3">LPG 2</strain>
    </source>
</reference>
<protein>
    <recommendedName>
        <fullName evidence="4">Antitoxin</fullName>
    </recommendedName>
</protein>
<comment type="caution">
    <text evidence="2">The sequence shown here is derived from an EMBL/GenBank/DDBJ whole genome shotgun (WGS) entry which is preliminary data.</text>
</comment>
<sequence length="107" mass="11800">MQTVPVHVLREQWARFLDGADFRGEVVGVARHGRVDVLLVPVPVWRAGCARVPVASVRRAVTAGDARERVRELREDARAGTHTVITRYGQEIAVLVPHEWATSAGLV</sequence>
<accession>A0ABS1MJ05</accession>
<keyword evidence="3" id="KW-1185">Reference proteome</keyword>
<dbReference type="Proteomes" id="UP000602198">
    <property type="component" value="Unassembled WGS sequence"/>
</dbReference>
<proteinExistence type="inferred from homology"/>
<dbReference type="InterPro" id="IPR036165">
    <property type="entry name" value="YefM-like_sf"/>
</dbReference>
<dbReference type="EMBL" id="JAERRJ010000028">
    <property type="protein sequence ID" value="MBL1080256.1"/>
    <property type="molecule type" value="Genomic_DNA"/>
</dbReference>
<evidence type="ECO:0008006" key="4">
    <source>
        <dbReference type="Google" id="ProtNLM"/>
    </source>
</evidence>
<dbReference type="SUPFAM" id="SSF143120">
    <property type="entry name" value="YefM-like"/>
    <property type="match status" value="1"/>
</dbReference>